<dbReference type="InterPro" id="IPR045061">
    <property type="entry name" value="FtsZ/CetZ"/>
</dbReference>
<accession>A0A6P5Y081</accession>
<dbReference type="PROSITE" id="PS00227">
    <property type="entry name" value="TUBULIN"/>
    <property type="match status" value="1"/>
</dbReference>
<keyword evidence="7" id="KW-1185">Reference proteome</keyword>
<dbReference type="GO" id="GO:0010020">
    <property type="term" value="P:chloroplast fission"/>
    <property type="evidence" value="ECO:0007669"/>
    <property type="project" value="TreeGrafter"/>
</dbReference>
<dbReference type="InterPro" id="IPR024757">
    <property type="entry name" value="FtsZ_C"/>
</dbReference>
<dbReference type="GO" id="GO:0009507">
    <property type="term" value="C:chloroplast"/>
    <property type="evidence" value="ECO:0007669"/>
    <property type="project" value="TreeGrafter"/>
</dbReference>
<evidence type="ECO:0000256" key="3">
    <source>
        <dbReference type="ARBA" id="ARBA00023134"/>
    </source>
</evidence>
<evidence type="ECO:0000259" key="5">
    <source>
        <dbReference type="SMART" id="SM00864"/>
    </source>
</evidence>
<dbReference type="InterPro" id="IPR020805">
    <property type="entry name" value="Cell_div_FtsZ_CS"/>
</dbReference>
<dbReference type="InterPro" id="IPR036525">
    <property type="entry name" value="Tubulin/FtsZ_GTPase_sf"/>
</dbReference>
<feature type="region of interest" description="Disordered" evidence="4">
    <location>
        <begin position="380"/>
        <end position="413"/>
    </location>
</feature>
<evidence type="ECO:0000313" key="8">
    <source>
        <dbReference type="RefSeq" id="XP_022733810.1"/>
    </source>
</evidence>
<dbReference type="PANTHER" id="PTHR30314:SF12">
    <property type="entry name" value="CELL DIVISION PROTEIN FTSZ HOMOLOG 1, CHLOROPLASTIC"/>
    <property type="match status" value="1"/>
</dbReference>
<reference evidence="8" key="1">
    <citation type="submission" date="2025-08" db="UniProtKB">
        <authorList>
            <consortium name="RefSeq"/>
        </authorList>
    </citation>
    <scope>IDENTIFICATION</scope>
    <source>
        <tissue evidence="8">Fruit stalk</tissue>
    </source>
</reference>
<sequence length="413" mass="43265">MATIQVTNLKDLISSTSCSSLLSSNRCFSSKNHLKRSFLRTRHRFGGISCSFAPMETAKIKVVGVGGGGNNAVNRMIGSGLQGVDFYAINTDSQALLQSAAENPLQIGELLTRGLGTGGNPLLGEQAAEESRDAIANALKGSDLVFITAGMGGGTGSGAAPVVAQIAKEAGYLTVGVVTYPFSFEGRKRTMQALDAIEKLQKNVDTLIVIPNDRLLDIADEQTPLQDAFLLADDVLRQGVQGISDIITIPGLVNVDFADVKAVMKDSGTAMLGVGVSSSKNRAEEAAEQAILAPLIGSSIQSATGVVYNITGGKDITLQEVNRVSQVVTSLADPSANIIFGAVVDDRYNGEIHVTIIATGFSQSFQKTLTDPKAAKQIEKVAGGQESKGIPLSLKSSSSSTVPSRSSPRRLFF</sequence>
<keyword evidence="2" id="KW-0547">Nucleotide-binding</keyword>
<dbReference type="GO" id="GO:0007017">
    <property type="term" value="P:microtubule-based process"/>
    <property type="evidence" value="ECO:0007669"/>
    <property type="project" value="InterPro"/>
</dbReference>
<dbReference type="RefSeq" id="XP_022733810.1">
    <property type="nucleotide sequence ID" value="XM_022878075.1"/>
</dbReference>
<comment type="similarity">
    <text evidence="1">Belongs to the FtsZ family.</text>
</comment>
<dbReference type="PANTHER" id="PTHR30314">
    <property type="entry name" value="CELL DIVISION PROTEIN FTSZ-RELATED"/>
    <property type="match status" value="1"/>
</dbReference>
<dbReference type="Gene3D" id="3.40.50.1440">
    <property type="entry name" value="Tubulin/FtsZ, GTPase domain"/>
    <property type="match status" value="1"/>
</dbReference>
<dbReference type="GO" id="GO:0003924">
    <property type="term" value="F:GTPase activity"/>
    <property type="evidence" value="ECO:0007669"/>
    <property type="project" value="InterPro"/>
</dbReference>
<dbReference type="SMART" id="SM00865">
    <property type="entry name" value="Tubulin_C"/>
    <property type="match status" value="1"/>
</dbReference>
<dbReference type="GO" id="GO:0005874">
    <property type="term" value="C:microtubule"/>
    <property type="evidence" value="ECO:0007669"/>
    <property type="project" value="InterPro"/>
</dbReference>
<dbReference type="HAMAP" id="MF_00909">
    <property type="entry name" value="FtsZ"/>
    <property type="match status" value="1"/>
</dbReference>
<dbReference type="KEGG" id="dzi:111287481"/>
<dbReference type="InterPro" id="IPR003008">
    <property type="entry name" value="Tubulin_FtsZ_GTPase"/>
</dbReference>
<keyword evidence="3" id="KW-0342">GTP-binding</keyword>
<dbReference type="SMART" id="SM00864">
    <property type="entry name" value="Tubulin"/>
    <property type="match status" value="1"/>
</dbReference>
<name>A0A6P5Y081_DURZI</name>
<dbReference type="OrthoDB" id="70257at2759"/>
<dbReference type="NCBIfam" id="TIGR00065">
    <property type="entry name" value="ftsZ"/>
    <property type="match status" value="1"/>
</dbReference>
<dbReference type="GO" id="GO:0005525">
    <property type="term" value="F:GTP binding"/>
    <property type="evidence" value="ECO:0007669"/>
    <property type="project" value="UniProtKB-KW"/>
</dbReference>
<dbReference type="FunFam" id="3.30.1330.20:FF:000012">
    <property type="entry name" value="Cell division protein FtsZ 1, chloroplastic"/>
    <property type="match status" value="1"/>
</dbReference>
<dbReference type="Proteomes" id="UP000515121">
    <property type="component" value="Unplaced"/>
</dbReference>
<dbReference type="GeneID" id="111287481"/>
<evidence type="ECO:0000256" key="2">
    <source>
        <dbReference type="ARBA" id="ARBA00022741"/>
    </source>
</evidence>
<dbReference type="CDD" id="cd02201">
    <property type="entry name" value="FtsZ_type1"/>
    <property type="match status" value="1"/>
</dbReference>
<dbReference type="InterPro" id="IPR037103">
    <property type="entry name" value="Tubulin/FtsZ-like_C"/>
</dbReference>
<dbReference type="FunFam" id="3.40.50.1440:FF:000022">
    <property type="entry name" value="Cell division protein FtsZ 1, chloroplastic"/>
    <property type="match status" value="1"/>
</dbReference>
<dbReference type="InterPro" id="IPR017975">
    <property type="entry name" value="Tubulin_CS"/>
</dbReference>
<protein>
    <submittedName>
        <fullName evidence="8">Cell division protein FtsZ homolog 1, chloroplastic-like</fullName>
    </submittedName>
</protein>
<feature type="domain" description="Tubulin/FtsZ 2-layer sandwich" evidence="6">
    <location>
        <begin position="253"/>
        <end position="370"/>
    </location>
</feature>
<organism evidence="7 8">
    <name type="scientific">Durio zibethinus</name>
    <name type="common">Durian</name>
    <dbReference type="NCBI Taxonomy" id="66656"/>
    <lineage>
        <taxon>Eukaryota</taxon>
        <taxon>Viridiplantae</taxon>
        <taxon>Streptophyta</taxon>
        <taxon>Embryophyta</taxon>
        <taxon>Tracheophyta</taxon>
        <taxon>Spermatophyta</taxon>
        <taxon>Magnoliopsida</taxon>
        <taxon>eudicotyledons</taxon>
        <taxon>Gunneridae</taxon>
        <taxon>Pentapetalae</taxon>
        <taxon>rosids</taxon>
        <taxon>malvids</taxon>
        <taxon>Malvales</taxon>
        <taxon>Malvaceae</taxon>
        <taxon>Helicteroideae</taxon>
        <taxon>Durio</taxon>
    </lineage>
</organism>
<evidence type="ECO:0000259" key="6">
    <source>
        <dbReference type="SMART" id="SM00865"/>
    </source>
</evidence>
<feature type="compositionally biased region" description="Low complexity" evidence="4">
    <location>
        <begin position="391"/>
        <end position="413"/>
    </location>
</feature>
<dbReference type="PROSITE" id="PS01135">
    <property type="entry name" value="FTSZ_2"/>
    <property type="match status" value="1"/>
</dbReference>
<feature type="domain" description="Tubulin/FtsZ GTPase" evidence="5">
    <location>
        <begin position="59"/>
        <end position="251"/>
    </location>
</feature>
<dbReference type="GO" id="GO:0032153">
    <property type="term" value="C:cell division site"/>
    <property type="evidence" value="ECO:0007669"/>
    <property type="project" value="TreeGrafter"/>
</dbReference>
<dbReference type="Pfam" id="PF12327">
    <property type="entry name" value="FtsZ_C"/>
    <property type="match status" value="1"/>
</dbReference>
<dbReference type="SUPFAM" id="SSF52490">
    <property type="entry name" value="Tubulin nucleotide-binding domain-like"/>
    <property type="match status" value="1"/>
</dbReference>
<dbReference type="PRINTS" id="PR00423">
    <property type="entry name" value="CELLDVISFTSZ"/>
</dbReference>
<dbReference type="Pfam" id="PF00091">
    <property type="entry name" value="Tubulin"/>
    <property type="match status" value="1"/>
</dbReference>
<dbReference type="InterPro" id="IPR008280">
    <property type="entry name" value="Tub_FtsZ_C"/>
</dbReference>
<dbReference type="GO" id="GO:0051301">
    <property type="term" value="P:cell division"/>
    <property type="evidence" value="ECO:0007669"/>
    <property type="project" value="TreeGrafter"/>
</dbReference>
<dbReference type="AlphaFoldDB" id="A0A6P5Y081"/>
<evidence type="ECO:0000256" key="1">
    <source>
        <dbReference type="ARBA" id="ARBA00009690"/>
    </source>
</evidence>
<evidence type="ECO:0000313" key="7">
    <source>
        <dbReference type="Proteomes" id="UP000515121"/>
    </source>
</evidence>
<proteinExistence type="inferred from homology"/>
<dbReference type="InterPro" id="IPR000158">
    <property type="entry name" value="Cell_div_FtsZ"/>
</dbReference>
<dbReference type="SUPFAM" id="SSF55307">
    <property type="entry name" value="Tubulin C-terminal domain-like"/>
    <property type="match status" value="1"/>
</dbReference>
<dbReference type="Gene3D" id="3.30.1330.20">
    <property type="entry name" value="Tubulin/FtsZ, C-terminal domain"/>
    <property type="match status" value="1"/>
</dbReference>
<evidence type="ECO:0000256" key="4">
    <source>
        <dbReference type="SAM" id="MobiDB-lite"/>
    </source>
</evidence>
<dbReference type="InterPro" id="IPR018316">
    <property type="entry name" value="Tubulin/FtsZ_2-layer-sand-dom"/>
</dbReference>
<dbReference type="PROSITE" id="PS01134">
    <property type="entry name" value="FTSZ_1"/>
    <property type="match status" value="1"/>
</dbReference>
<gene>
    <name evidence="8" type="primary">LOC111287481</name>
</gene>